<evidence type="ECO:0000256" key="1">
    <source>
        <dbReference type="ARBA" id="ARBA00022679"/>
    </source>
</evidence>
<dbReference type="Pfam" id="PF01590">
    <property type="entry name" value="GAF"/>
    <property type="match status" value="1"/>
</dbReference>
<dbReference type="Gene3D" id="3.30.450.40">
    <property type="match status" value="1"/>
</dbReference>
<protein>
    <submittedName>
        <fullName evidence="6">Small GAF containing sensor</fullName>
    </submittedName>
</protein>
<evidence type="ECO:0000259" key="5">
    <source>
        <dbReference type="PROSITE" id="PS50110"/>
    </source>
</evidence>
<dbReference type="SMART" id="SM00065">
    <property type="entry name" value="GAF"/>
    <property type="match status" value="1"/>
</dbReference>
<dbReference type="InterPro" id="IPR001789">
    <property type="entry name" value="Sig_transdc_resp-reg_receiver"/>
</dbReference>
<dbReference type="Proteomes" id="UP000236584">
    <property type="component" value="Chromosome"/>
</dbReference>
<organism evidence="6 7">
    <name type="scientific">Salinigranum rubrum</name>
    <dbReference type="NCBI Taxonomy" id="755307"/>
    <lineage>
        <taxon>Archaea</taxon>
        <taxon>Methanobacteriati</taxon>
        <taxon>Methanobacteriota</taxon>
        <taxon>Stenosarchaea group</taxon>
        <taxon>Halobacteria</taxon>
        <taxon>Halobacteriales</taxon>
        <taxon>Haloferacaceae</taxon>
        <taxon>Salinigranum</taxon>
    </lineage>
</organism>
<evidence type="ECO:0000256" key="3">
    <source>
        <dbReference type="PROSITE-ProRule" id="PRU00169"/>
    </source>
</evidence>
<dbReference type="PROSITE" id="PS50110">
    <property type="entry name" value="RESPONSE_REGULATORY"/>
    <property type="match status" value="1"/>
</dbReference>
<feature type="compositionally biased region" description="Basic residues" evidence="4">
    <location>
        <begin position="1"/>
        <end position="17"/>
    </location>
</feature>
<dbReference type="SUPFAM" id="SSF55781">
    <property type="entry name" value="GAF domain-like"/>
    <property type="match status" value="1"/>
</dbReference>
<keyword evidence="7" id="KW-1185">Reference proteome</keyword>
<evidence type="ECO:0000256" key="4">
    <source>
        <dbReference type="SAM" id="MobiDB-lite"/>
    </source>
</evidence>
<proteinExistence type="predicted"/>
<dbReference type="KEGG" id="srub:C2R22_05220"/>
<evidence type="ECO:0000313" key="7">
    <source>
        <dbReference type="Proteomes" id="UP000236584"/>
    </source>
</evidence>
<keyword evidence="1" id="KW-0808">Transferase</keyword>
<name>A0A2I8VGS1_9EURY</name>
<feature type="domain" description="Response regulatory" evidence="5">
    <location>
        <begin position="31"/>
        <end position="173"/>
    </location>
</feature>
<keyword evidence="3" id="KW-0597">Phosphoprotein</keyword>
<dbReference type="AlphaFoldDB" id="A0A2I8VGS1"/>
<dbReference type="EMBL" id="CP026309">
    <property type="protein sequence ID" value="AUV81133.1"/>
    <property type="molecule type" value="Genomic_DNA"/>
</dbReference>
<dbReference type="InterPro" id="IPR029016">
    <property type="entry name" value="GAF-like_dom_sf"/>
</dbReference>
<evidence type="ECO:0000313" key="6">
    <source>
        <dbReference type="EMBL" id="AUV81133.1"/>
    </source>
</evidence>
<keyword evidence="2" id="KW-0418">Kinase</keyword>
<feature type="region of interest" description="Disordered" evidence="4">
    <location>
        <begin position="1"/>
        <end position="24"/>
    </location>
</feature>
<dbReference type="PANTHER" id="PTHR43102">
    <property type="entry name" value="SLR1143 PROTEIN"/>
    <property type="match status" value="1"/>
</dbReference>
<accession>A0A2I8VGS1</accession>
<dbReference type="Gene3D" id="3.40.50.2300">
    <property type="match status" value="1"/>
</dbReference>
<evidence type="ECO:0000256" key="2">
    <source>
        <dbReference type="ARBA" id="ARBA00022777"/>
    </source>
</evidence>
<dbReference type="GO" id="GO:0016301">
    <property type="term" value="F:kinase activity"/>
    <property type="evidence" value="ECO:0007669"/>
    <property type="project" value="UniProtKB-KW"/>
</dbReference>
<dbReference type="InterPro" id="IPR003018">
    <property type="entry name" value="GAF"/>
</dbReference>
<reference evidence="6 7" key="1">
    <citation type="submission" date="2018-01" db="EMBL/GenBank/DDBJ databases">
        <title>Complete genome sequence of Salinigranum rubrum GX10T, an extremely halophilic archaeon isolated from a marine solar saltern.</title>
        <authorList>
            <person name="Han S."/>
        </authorList>
    </citation>
    <scope>NUCLEOTIDE SEQUENCE [LARGE SCALE GENOMIC DNA]</scope>
    <source>
        <strain evidence="6 7">GX10</strain>
    </source>
</reference>
<feature type="modified residue" description="4-aspartylphosphate" evidence="3">
    <location>
        <position position="81"/>
    </location>
</feature>
<dbReference type="InterPro" id="IPR011006">
    <property type="entry name" value="CheY-like_superfamily"/>
</dbReference>
<dbReference type="GO" id="GO:0000160">
    <property type="term" value="P:phosphorelay signal transduction system"/>
    <property type="evidence" value="ECO:0007669"/>
    <property type="project" value="InterPro"/>
</dbReference>
<dbReference type="PANTHER" id="PTHR43102:SF2">
    <property type="entry name" value="GAF DOMAIN-CONTAINING PROTEIN"/>
    <property type="match status" value="1"/>
</dbReference>
<gene>
    <name evidence="6" type="ORF">C2R22_05220</name>
</gene>
<dbReference type="SUPFAM" id="SSF52172">
    <property type="entry name" value="CheY-like"/>
    <property type="match status" value="1"/>
</dbReference>
<sequence>MVGVGRAKRSAARRPTVRRRETEGADVTETAVLCVDADERERERTTAALSAVEGLVPTPCGSVEVAVRLLASEPFDCLVTDYALPDGTGLDVVAAAREVRPDIGCVLFTDTPFADIDTGETPHAVVDHLTRESEADYEYLPRLVQHVATARTHASYPLPSNESERVAALAAYDLDGLTAIDSFDRLTALASRQFEVSFAFVGLVDAHEERFLACYGAEWDALSREDTICTYAILEDDVTVVEDVADDPRFAANEVLSSRGIRSYAGATLETPAGEPVGMFCVLDDEPRSYTEDERESLRLFAAEAAEQLELRRRLSATGGCT</sequence>